<keyword evidence="4" id="KW-1185">Reference proteome</keyword>
<dbReference type="Proteomes" id="UP000553776">
    <property type="component" value="Unassembled WGS sequence"/>
</dbReference>
<feature type="transmembrane region" description="Helical" evidence="2">
    <location>
        <begin position="328"/>
        <end position="348"/>
    </location>
</feature>
<accession>A0A841TZJ1</accession>
<dbReference type="RefSeq" id="WP_185137675.1">
    <property type="nucleotide sequence ID" value="NZ_BORM01000036.1"/>
</dbReference>
<dbReference type="EMBL" id="JACJVR010000077">
    <property type="protein sequence ID" value="MBB6693696.1"/>
    <property type="molecule type" value="Genomic_DNA"/>
</dbReference>
<comment type="caution">
    <text evidence="3">The sequence shown here is derived from an EMBL/GenBank/DDBJ whole genome shotgun (WGS) entry which is preliminary data.</text>
</comment>
<feature type="transmembrane region" description="Helical" evidence="2">
    <location>
        <begin position="360"/>
        <end position="388"/>
    </location>
</feature>
<evidence type="ECO:0000313" key="3">
    <source>
        <dbReference type="EMBL" id="MBB6693696.1"/>
    </source>
</evidence>
<feature type="transmembrane region" description="Helical" evidence="2">
    <location>
        <begin position="256"/>
        <end position="274"/>
    </location>
</feature>
<organism evidence="3 4">
    <name type="scientific">Cohnella xylanilytica</name>
    <dbReference type="NCBI Taxonomy" id="557555"/>
    <lineage>
        <taxon>Bacteria</taxon>
        <taxon>Bacillati</taxon>
        <taxon>Bacillota</taxon>
        <taxon>Bacilli</taxon>
        <taxon>Bacillales</taxon>
        <taxon>Paenibacillaceae</taxon>
        <taxon>Cohnella</taxon>
    </lineage>
</organism>
<keyword evidence="2" id="KW-0472">Membrane</keyword>
<gene>
    <name evidence="3" type="ORF">H7B90_20070</name>
</gene>
<feature type="transmembrane region" description="Helical" evidence="2">
    <location>
        <begin position="132"/>
        <end position="153"/>
    </location>
</feature>
<dbReference type="AlphaFoldDB" id="A0A841TZJ1"/>
<evidence type="ECO:0008006" key="5">
    <source>
        <dbReference type="Google" id="ProtNLM"/>
    </source>
</evidence>
<protein>
    <recommendedName>
        <fullName evidence="5">Di/tricarboxylate transporter</fullName>
    </recommendedName>
</protein>
<keyword evidence="2" id="KW-1133">Transmembrane helix</keyword>
<feature type="compositionally biased region" description="Basic and acidic residues" evidence="1">
    <location>
        <begin position="228"/>
        <end position="242"/>
    </location>
</feature>
<name>A0A841TZJ1_9BACL</name>
<feature type="transmembrane region" description="Helical" evidence="2">
    <location>
        <begin position="7"/>
        <end position="25"/>
    </location>
</feature>
<feature type="transmembrane region" description="Helical" evidence="2">
    <location>
        <begin position="280"/>
        <end position="299"/>
    </location>
</feature>
<feature type="region of interest" description="Disordered" evidence="1">
    <location>
        <begin position="228"/>
        <end position="249"/>
    </location>
</feature>
<evidence type="ECO:0000313" key="4">
    <source>
        <dbReference type="Proteomes" id="UP000553776"/>
    </source>
</evidence>
<feature type="transmembrane region" description="Helical" evidence="2">
    <location>
        <begin position="199"/>
        <end position="218"/>
    </location>
</feature>
<feature type="transmembrane region" description="Helical" evidence="2">
    <location>
        <begin position="395"/>
        <end position="414"/>
    </location>
</feature>
<proteinExistence type="predicted"/>
<reference evidence="3 4" key="1">
    <citation type="submission" date="2020-08" db="EMBL/GenBank/DDBJ databases">
        <title>Cohnella phylogeny.</title>
        <authorList>
            <person name="Dunlap C."/>
        </authorList>
    </citation>
    <scope>NUCLEOTIDE SEQUENCE [LARGE SCALE GENOMIC DNA]</scope>
    <source>
        <strain evidence="3 4">DSM 25239</strain>
    </source>
</reference>
<feature type="transmembrane region" description="Helical" evidence="2">
    <location>
        <begin position="173"/>
        <end position="193"/>
    </location>
</feature>
<sequence length="463" mass="48948">MRIAAKAYDRVLILSLAAIYILLQITRWEFLSDALGVLVLVTVAVLLPRLKGMTRILTACFLIGGALLMTASGAGPREWFEAASVNATVATLFAIAPLFGIPVRSRKYESALLGFYENRLTSPAGFFLGSQFLTMLMGVFINVGSIPVVYHLASVHTRLAKPGMLANALNRGFAGAIFWSPYFAAMALVTTALDLPWTAILPYAIGLSLLSGTVSLLVELPSLRKGAAEEGRRDEGEPRKSGPSEQSAPLAGAGKTLTLLAAYLASAIILVVALEHWTRLPIVLATCAAALIYPFLWCLGTKEMAAYRAAFREHLTVTVPSLRKEITLFLAAGFFSGAIAGTSLGEWIPKVLDAIPLPEAVTLAVLTVALITVTSLIGLHPIVLVTILATGVDPASVGVSPLFLALLLLGSWAISNPVSPASAVNNLLSGLLGKDVFKLAAGNYKYVAVMAVLLPACVLALRL</sequence>
<feature type="transmembrane region" description="Helical" evidence="2">
    <location>
        <begin position="56"/>
        <end position="75"/>
    </location>
</feature>
<evidence type="ECO:0000256" key="1">
    <source>
        <dbReference type="SAM" id="MobiDB-lite"/>
    </source>
</evidence>
<keyword evidence="2" id="KW-0812">Transmembrane</keyword>
<feature type="transmembrane region" description="Helical" evidence="2">
    <location>
        <begin position="444"/>
        <end position="461"/>
    </location>
</feature>
<evidence type="ECO:0000256" key="2">
    <source>
        <dbReference type="SAM" id="Phobius"/>
    </source>
</evidence>